<keyword evidence="2 3" id="KW-0813">Transport</keyword>
<keyword evidence="9" id="KW-1185">Reference proteome</keyword>
<dbReference type="PANTHER" id="PTHR10884:SF14">
    <property type="entry name" value="NADH DEHYDROGENASE [UBIQUINONE] IRON-SULFUR PROTEIN 3, MITOCHONDRIAL"/>
    <property type="match status" value="1"/>
</dbReference>
<dbReference type="HAMAP" id="MF_01357">
    <property type="entry name" value="NDH1_NuoC"/>
    <property type="match status" value="1"/>
</dbReference>
<protein>
    <recommendedName>
        <fullName evidence="3">NADH-quinone oxidoreductase subunit C</fullName>
        <ecNumber evidence="3">7.1.1.-</ecNumber>
    </recommendedName>
    <alternativeName>
        <fullName evidence="3">NADH dehydrogenase I subunit C</fullName>
    </alternativeName>
    <alternativeName>
        <fullName evidence="3">NDH-1 subunit C</fullName>
    </alternativeName>
</protein>
<comment type="caution">
    <text evidence="8">The sequence shown here is derived from an EMBL/GenBank/DDBJ whole genome shotgun (WGS) entry which is preliminary data.</text>
</comment>
<dbReference type="STRING" id="1192034.CAP_0603"/>
<evidence type="ECO:0000256" key="2">
    <source>
        <dbReference type="ARBA" id="ARBA00022448"/>
    </source>
</evidence>
<keyword evidence="3 4" id="KW-1278">Translocase</keyword>
<keyword evidence="3 4" id="KW-0520">NAD</keyword>
<dbReference type="SUPFAM" id="SSF143243">
    <property type="entry name" value="Nqo5-like"/>
    <property type="match status" value="1"/>
</dbReference>
<proteinExistence type="inferred from homology"/>
<evidence type="ECO:0000256" key="4">
    <source>
        <dbReference type="RuleBase" id="RU003456"/>
    </source>
</evidence>
<keyword evidence="3" id="KW-1003">Cell membrane</keyword>
<dbReference type="Gene3D" id="3.30.460.80">
    <property type="entry name" value="NADH:ubiquinone oxidoreductase, 30kDa subunit"/>
    <property type="match status" value="1"/>
</dbReference>
<dbReference type="InterPro" id="IPR010218">
    <property type="entry name" value="NADH_DH_suC"/>
</dbReference>
<dbReference type="InterPro" id="IPR037232">
    <property type="entry name" value="NADH_quin_OxRdtase_su_C/D-like"/>
</dbReference>
<comment type="subcellular location">
    <subcellularLocation>
        <location evidence="3">Cell membrane</location>
        <topology evidence="3">Peripheral membrane protein</topology>
        <orientation evidence="3">Cytoplasmic side</orientation>
    </subcellularLocation>
</comment>
<feature type="region of interest" description="Disordered" evidence="6">
    <location>
        <begin position="171"/>
        <end position="202"/>
    </location>
</feature>
<dbReference type="Proteomes" id="UP000019678">
    <property type="component" value="Unassembled WGS sequence"/>
</dbReference>
<keyword evidence="3 8" id="KW-0830">Ubiquinone</keyword>
<name>A0A017TD29_9BACT</name>
<evidence type="ECO:0000256" key="3">
    <source>
        <dbReference type="HAMAP-Rule" id="MF_01357"/>
    </source>
</evidence>
<evidence type="ECO:0000256" key="5">
    <source>
        <dbReference type="RuleBase" id="RU003582"/>
    </source>
</evidence>
<dbReference type="PANTHER" id="PTHR10884">
    <property type="entry name" value="NADH DEHYDROGENASE UBIQUINONE IRON-SULFUR PROTEIN 3"/>
    <property type="match status" value="1"/>
</dbReference>
<organism evidence="8 9">
    <name type="scientific">Chondromyces apiculatus DSM 436</name>
    <dbReference type="NCBI Taxonomy" id="1192034"/>
    <lineage>
        <taxon>Bacteria</taxon>
        <taxon>Pseudomonadati</taxon>
        <taxon>Myxococcota</taxon>
        <taxon>Polyangia</taxon>
        <taxon>Polyangiales</taxon>
        <taxon>Polyangiaceae</taxon>
        <taxon>Chondromyces</taxon>
    </lineage>
</organism>
<dbReference type="EC" id="7.1.1.-" evidence="3"/>
<keyword evidence="3" id="KW-0472">Membrane</keyword>
<dbReference type="PROSITE" id="PS00542">
    <property type="entry name" value="COMPLEX1_30K"/>
    <property type="match status" value="1"/>
</dbReference>
<dbReference type="NCBIfam" id="TIGR01961">
    <property type="entry name" value="NuoC_fam"/>
    <property type="match status" value="1"/>
</dbReference>
<dbReference type="EMBL" id="ASRX01000011">
    <property type="protein sequence ID" value="EYF07124.1"/>
    <property type="molecule type" value="Genomic_DNA"/>
</dbReference>
<accession>A0A017TD29</accession>
<comment type="function">
    <text evidence="3">NDH-1 shuttles electrons from NADH, via FMN and iron-sulfur (Fe-S) centers, to quinones in the respiratory chain. The immediate electron acceptor for the enzyme in this species is believed to be ubiquinone. Couples the redox reaction to proton translocation (for every two electrons transferred, four hydrogen ions are translocated across the cytoplasmic membrane), and thus conserves the redox energy in a proton gradient.</text>
</comment>
<dbReference type="Pfam" id="PF00329">
    <property type="entry name" value="Complex1_30kDa"/>
    <property type="match status" value="1"/>
</dbReference>
<evidence type="ECO:0000313" key="9">
    <source>
        <dbReference type="Proteomes" id="UP000019678"/>
    </source>
</evidence>
<comment type="subunit">
    <text evidence="3">NDH-1 is composed of 14 different subunits. Subunits NuoB, C, D, E, F, and G constitute the peripheral sector of the complex.</text>
</comment>
<feature type="domain" description="NADH:ubiquinone oxidoreductase 30kDa subunit" evidence="7">
    <location>
        <begin position="30"/>
        <end position="157"/>
    </location>
</feature>
<reference evidence="8 9" key="1">
    <citation type="submission" date="2013-05" db="EMBL/GenBank/DDBJ databases">
        <title>Genome assembly of Chondromyces apiculatus DSM 436.</title>
        <authorList>
            <person name="Sharma G."/>
            <person name="Khatri I."/>
            <person name="Kaur C."/>
            <person name="Mayilraj S."/>
            <person name="Subramanian S."/>
        </authorList>
    </citation>
    <scope>NUCLEOTIDE SEQUENCE [LARGE SCALE GENOMIC DNA]</scope>
    <source>
        <strain evidence="8 9">DSM 436</strain>
    </source>
</reference>
<gene>
    <name evidence="3" type="primary">nuoC</name>
    <name evidence="8" type="ORF">CAP_0603</name>
</gene>
<evidence type="ECO:0000259" key="7">
    <source>
        <dbReference type="Pfam" id="PF00329"/>
    </source>
</evidence>
<dbReference type="eggNOG" id="COG0852">
    <property type="taxonomic scope" value="Bacteria"/>
</dbReference>
<dbReference type="RefSeq" id="WP_044238092.1">
    <property type="nucleotide sequence ID" value="NZ_ASRX01000011.1"/>
</dbReference>
<dbReference type="GO" id="GO:0048038">
    <property type="term" value="F:quinone binding"/>
    <property type="evidence" value="ECO:0007669"/>
    <property type="project" value="UniProtKB-KW"/>
</dbReference>
<evidence type="ECO:0000256" key="6">
    <source>
        <dbReference type="SAM" id="MobiDB-lite"/>
    </source>
</evidence>
<keyword evidence="3 5" id="KW-0874">Quinone</keyword>
<dbReference type="OrthoDB" id="9803286at2"/>
<dbReference type="InterPro" id="IPR001268">
    <property type="entry name" value="NADH_UbQ_OxRdtase_30kDa_su"/>
</dbReference>
<dbReference type="GO" id="GO:0050136">
    <property type="term" value="F:NADH dehydrogenase (quinone) (non-electrogenic) activity"/>
    <property type="evidence" value="ECO:0007669"/>
    <property type="project" value="UniProtKB-UniRule"/>
</dbReference>
<dbReference type="GO" id="GO:0005886">
    <property type="term" value="C:plasma membrane"/>
    <property type="evidence" value="ECO:0007669"/>
    <property type="project" value="UniProtKB-SubCell"/>
</dbReference>
<dbReference type="InterPro" id="IPR020396">
    <property type="entry name" value="NADH_UbQ_OxRdtase_CS"/>
</dbReference>
<sequence>MSKQILELLQARFPGAILETHSQFGDDTAVVDPAVWREVARFLREDPRIDMDMFVDLTAVDYLWQGAYPRFEVVCHLRSLQYGHRIRIKARIGEEDGSGADIDSLQPIWKGANWFERECFDMFGVVFRGHPDLRRILMYPEFQGHPLRKDYPAQKYQPLIPFRDVPDKLPPFGPDEGMSFGRQIHDQHAGYANEEAPKPPEA</sequence>
<comment type="similarity">
    <text evidence="1 3 4">Belongs to the complex I 30 kDa subunit family.</text>
</comment>
<dbReference type="GO" id="GO:0008137">
    <property type="term" value="F:NADH dehydrogenase (ubiquinone) activity"/>
    <property type="evidence" value="ECO:0007669"/>
    <property type="project" value="InterPro"/>
</dbReference>
<evidence type="ECO:0000313" key="8">
    <source>
        <dbReference type="EMBL" id="EYF07124.1"/>
    </source>
</evidence>
<dbReference type="AlphaFoldDB" id="A0A017TD29"/>
<comment type="catalytic activity">
    <reaction evidence="3 5">
        <text>a quinone + NADH + 5 H(+)(in) = a quinol + NAD(+) + 4 H(+)(out)</text>
        <dbReference type="Rhea" id="RHEA:57888"/>
        <dbReference type="ChEBI" id="CHEBI:15378"/>
        <dbReference type="ChEBI" id="CHEBI:24646"/>
        <dbReference type="ChEBI" id="CHEBI:57540"/>
        <dbReference type="ChEBI" id="CHEBI:57945"/>
        <dbReference type="ChEBI" id="CHEBI:132124"/>
    </reaction>
</comment>
<evidence type="ECO:0000256" key="1">
    <source>
        <dbReference type="ARBA" id="ARBA00007569"/>
    </source>
</evidence>